<dbReference type="RefSeq" id="XP_024348372.1">
    <property type="nucleotide sequence ID" value="XM_024497242.1"/>
</dbReference>
<evidence type="ECO:0000313" key="2">
    <source>
        <dbReference type="EMBL" id="EUB57176.1"/>
    </source>
</evidence>
<dbReference type="AlphaFoldDB" id="W6U9I6"/>
<feature type="domain" description="DUF5727" evidence="1">
    <location>
        <begin position="84"/>
        <end position="260"/>
    </location>
</feature>
<comment type="caution">
    <text evidence="2">The sequence shown here is derived from an EMBL/GenBank/DDBJ whole genome shotgun (WGS) entry which is preliminary data.</text>
</comment>
<dbReference type="EMBL" id="APAU02000092">
    <property type="protein sequence ID" value="EUB57176.1"/>
    <property type="molecule type" value="Genomic_DNA"/>
</dbReference>
<evidence type="ECO:0000259" key="1">
    <source>
        <dbReference type="Pfam" id="PF18997"/>
    </source>
</evidence>
<protein>
    <recommendedName>
        <fullName evidence="1">DUF5727 domain-containing protein</fullName>
    </recommendedName>
</protein>
<name>W6U9I6_ECHGR</name>
<dbReference type="Pfam" id="PF18997">
    <property type="entry name" value="DUF5727"/>
    <property type="match status" value="1"/>
</dbReference>
<dbReference type="OMA" id="ERACEWK"/>
<sequence length="282" mass="31610">MLKIIAVVLCVPYCTVVLHQFLHSFVNVLLIWGRSNKTYFSLRRTQSRAVGLSGRWNAIRTIEHDEFFVPRPTVRVSNKESVGNLTIEDGHCMVNGTIWGSPCTEGNNTANITVKDVSLQNRLDIFTDWEFHTPVSTTVFAPYCNFPKPDKDEVDVQTSFPLSHFVKGQESFELAFAIGGADSNGTTHFGVNGERACEWRGHKLVQNITDLCTDMEINRTSDLRVFRITLPTTSDEPYASFGWGHYNSFLTVTVDFTQNGPALVHTITVVLESMLVVTLLAM</sequence>
<dbReference type="InterPro" id="IPR043785">
    <property type="entry name" value="DUF5727"/>
</dbReference>
<dbReference type="KEGG" id="egl:EGR_07993"/>
<dbReference type="GeneID" id="36343708"/>
<proteinExistence type="predicted"/>
<organism evidence="2 3">
    <name type="scientific">Echinococcus granulosus</name>
    <name type="common">Hydatid tapeworm</name>
    <dbReference type="NCBI Taxonomy" id="6210"/>
    <lineage>
        <taxon>Eukaryota</taxon>
        <taxon>Metazoa</taxon>
        <taxon>Spiralia</taxon>
        <taxon>Lophotrochozoa</taxon>
        <taxon>Platyhelminthes</taxon>
        <taxon>Cestoda</taxon>
        <taxon>Eucestoda</taxon>
        <taxon>Cyclophyllidea</taxon>
        <taxon>Taeniidae</taxon>
        <taxon>Echinococcus</taxon>
        <taxon>Echinococcus granulosus group</taxon>
    </lineage>
</organism>
<dbReference type="CTD" id="36343708"/>
<evidence type="ECO:0000313" key="3">
    <source>
        <dbReference type="Proteomes" id="UP000019149"/>
    </source>
</evidence>
<accession>W6U9I6</accession>
<gene>
    <name evidence="2" type="ORF">EGR_07993</name>
</gene>
<dbReference type="OrthoDB" id="10353591at2759"/>
<dbReference type="Proteomes" id="UP000019149">
    <property type="component" value="Unassembled WGS sequence"/>
</dbReference>
<reference evidence="2 3" key="1">
    <citation type="journal article" date="2013" name="Nat. Genet.">
        <title>The genome of the hydatid tapeworm Echinococcus granulosus.</title>
        <authorList>
            <person name="Zheng H."/>
            <person name="Zhang W."/>
            <person name="Zhang L."/>
            <person name="Zhang Z."/>
            <person name="Li J."/>
            <person name="Lu G."/>
            <person name="Zhu Y."/>
            <person name="Wang Y."/>
            <person name="Huang Y."/>
            <person name="Liu J."/>
            <person name="Kang H."/>
            <person name="Chen J."/>
            <person name="Wang L."/>
            <person name="Chen A."/>
            <person name="Yu S."/>
            <person name="Gao Z."/>
            <person name="Jin L."/>
            <person name="Gu W."/>
            <person name="Wang Z."/>
            <person name="Zhao L."/>
            <person name="Shi B."/>
            <person name="Wen H."/>
            <person name="Lin R."/>
            <person name="Jones M.K."/>
            <person name="Brejova B."/>
            <person name="Vinar T."/>
            <person name="Zhao G."/>
            <person name="McManus D.P."/>
            <person name="Chen Z."/>
            <person name="Zhou Y."/>
            <person name="Wang S."/>
        </authorList>
    </citation>
    <scope>NUCLEOTIDE SEQUENCE [LARGE SCALE GENOMIC DNA]</scope>
</reference>
<keyword evidence="3" id="KW-1185">Reference proteome</keyword>